<accession>A0AA97ELK2</accession>
<dbReference type="PANTHER" id="PTHR35889">
    <property type="entry name" value="CYCLOINULO-OLIGOSACCHARIDE FRUCTANOTRANSFERASE-RELATED"/>
    <property type="match status" value="1"/>
</dbReference>
<dbReference type="InterPro" id="IPR036909">
    <property type="entry name" value="Cyt_c-like_dom_sf"/>
</dbReference>
<keyword evidence="1" id="KW-0812">Transmembrane</keyword>
<name>A0AA97ELK2_9FLAO</name>
<keyword evidence="1" id="KW-0472">Membrane</keyword>
<dbReference type="Proteomes" id="UP001302486">
    <property type="component" value="Chromosome"/>
</dbReference>
<protein>
    <submittedName>
        <fullName evidence="4">C-type cytochrome domain-containing protein</fullName>
    </submittedName>
</protein>
<reference evidence="5" key="1">
    <citation type="submission" date="2024-06" db="EMBL/GenBank/DDBJ databases">
        <title>Hwangdonia haimaensis gen. nov., sp. nov., a member of the family Flavobacteriaceae isolated from the haima cold seep.</title>
        <authorList>
            <person name="Li J."/>
        </authorList>
    </citation>
    <scope>NUCLEOTIDE SEQUENCE [LARGE SCALE GENOMIC DNA]</scope>
    <source>
        <strain evidence="5">SCSIO 19198</strain>
    </source>
</reference>
<dbReference type="RefSeq" id="WP_316982392.1">
    <property type="nucleotide sequence ID" value="NZ_CP136521.1"/>
</dbReference>
<evidence type="ECO:0000313" key="5">
    <source>
        <dbReference type="Proteomes" id="UP001302486"/>
    </source>
</evidence>
<dbReference type="KEGG" id="hws:RNZ46_11765"/>
<organism evidence="4 5">
    <name type="scientific">Hwangdonia lutea</name>
    <dbReference type="NCBI Taxonomy" id="3075823"/>
    <lineage>
        <taxon>Bacteria</taxon>
        <taxon>Pseudomonadati</taxon>
        <taxon>Bacteroidota</taxon>
        <taxon>Flavobacteriia</taxon>
        <taxon>Flavobacteriales</taxon>
        <taxon>Flavobacteriaceae</taxon>
        <taxon>Hwangdonia</taxon>
    </lineage>
</organism>
<dbReference type="SUPFAM" id="SSF52047">
    <property type="entry name" value="RNI-like"/>
    <property type="match status" value="1"/>
</dbReference>
<dbReference type="SUPFAM" id="SSF46626">
    <property type="entry name" value="Cytochrome c"/>
    <property type="match status" value="1"/>
</dbReference>
<feature type="domain" description="Cytochrome C Planctomycete-type" evidence="2">
    <location>
        <begin position="198"/>
        <end position="257"/>
    </location>
</feature>
<dbReference type="InterPro" id="IPR019251">
    <property type="entry name" value="DUF2231_TM"/>
</dbReference>
<dbReference type="EMBL" id="CP136521">
    <property type="protein sequence ID" value="WOD42664.1"/>
    <property type="molecule type" value="Genomic_DNA"/>
</dbReference>
<feature type="domain" description="DUF2231" evidence="3">
    <location>
        <begin position="39"/>
        <end position="158"/>
    </location>
</feature>
<dbReference type="Gene3D" id="2.60.120.260">
    <property type="entry name" value="Galactose-binding domain-like"/>
    <property type="match status" value="1"/>
</dbReference>
<dbReference type="Pfam" id="PF07635">
    <property type="entry name" value="PSCyt1"/>
    <property type="match status" value="1"/>
</dbReference>
<dbReference type="InterPro" id="IPR008979">
    <property type="entry name" value="Galactose-bd-like_sf"/>
</dbReference>
<dbReference type="InterPro" id="IPR011429">
    <property type="entry name" value="Cyt_c_Planctomycete-type"/>
</dbReference>
<dbReference type="InterPro" id="IPR026876">
    <property type="entry name" value="Fn3_assoc_repeat"/>
</dbReference>
<evidence type="ECO:0000256" key="1">
    <source>
        <dbReference type="SAM" id="Phobius"/>
    </source>
</evidence>
<sequence length="707" mass="79996">MIKNTKTQIIFIICVFAFNVTYSDNSEEVPRFVLALGRFHPLILHLPIGALLLTFFLDVMGRIRKNYPKTTIKYALGFSSFFSILACALGYFLSLEGGYSEAVLDIHFWTGIASAILITMLFLLADKKGKLIKQLFFPFFVITLVLISVAGHFGSVLTHGDNFITEHIKPLPKAKTITHIDSLNMYEDVVLKIFDDKCIQCHNTSKRKGELALHTKESILKGGESGDVIMLGNANKSMLYKHILLPITDDKHMPPEGKPQLTKDEIWLIEYWLNKSKKFNTKVVAMPKSDTLNKLLNTYLVFNKKKIKEASLSDIQTVESAGFLVRKLVPNQPELWVKFNTDSITKKAVKALSKLKEQIVELDLSNSALSDAMASEIKKLKNLEKLDLSNSQITNKTLSYLKDLKTLKTLNLVNTAVNEKDLEHLLSSNKIDNIYVWKTSITKTEAEQIQNKFKINLNNGIAQGFVEITHLKAPTLLTKNTLFTDTISIRLDSKLKATKIFYMLDGTEPDSTALVYKTPILIDTTTSIAIKAYKEGWLPSKTIKTDFIKVNHKVVDFNILHNPEKQYFGPKKLFDFKLGSENFKDEKWNGYLGNDLNATIDLGDKKTVNAISVNCLGRSRDWIMFPKSIQVFASSNKTSGFKLVGSLSIKEDEKNDSTKIKQFMVKMPKPTEAQYFKVVAKNPKTLPKWHEGSGNPPWIFVDEVIIW</sequence>
<evidence type="ECO:0000259" key="3">
    <source>
        <dbReference type="Pfam" id="PF09990"/>
    </source>
</evidence>
<dbReference type="Pfam" id="PF09990">
    <property type="entry name" value="DUF2231"/>
    <property type="match status" value="1"/>
</dbReference>
<evidence type="ECO:0000313" key="4">
    <source>
        <dbReference type="EMBL" id="WOD42664.1"/>
    </source>
</evidence>
<gene>
    <name evidence="4" type="ORF">RNZ46_11765</name>
</gene>
<dbReference type="GO" id="GO:0009055">
    <property type="term" value="F:electron transfer activity"/>
    <property type="evidence" value="ECO:0007669"/>
    <property type="project" value="InterPro"/>
</dbReference>
<dbReference type="PANTHER" id="PTHR35889:SF3">
    <property type="entry name" value="F-BOX DOMAIN-CONTAINING PROTEIN"/>
    <property type="match status" value="1"/>
</dbReference>
<dbReference type="SUPFAM" id="SSF49785">
    <property type="entry name" value="Galactose-binding domain-like"/>
    <property type="match status" value="1"/>
</dbReference>
<dbReference type="InterPro" id="IPR032675">
    <property type="entry name" value="LRR_dom_sf"/>
</dbReference>
<dbReference type="Gene3D" id="3.80.10.10">
    <property type="entry name" value="Ribonuclease Inhibitor"/>
    <property type="match status" value="1"/>
</dbReference>
<dbReference type="Pfam" id="PF13287">
    <property type="entry name" value="Fn3_assoc"/>
    <property type="match status" value="1"/>
</dbReference>
<feature type="transmembrane region" description="Helical" evidence="1">
    <location>
        <begin position="72"/>
        <end position="94"/>
    </location>
</feature>
<proteinExistence type="predicted"/>
<evidence type="ECO:0000259" key="2">
    <source>
        <dbReference type="Pfam" id="PF07635"/>
    </source>
</evidence>
<feature type="transmembrane region" description="Helical" evidence="1">
    <location>
        <begin position="39"/>
        <end position="60"/>
    </location>
</feature>
<dbReference type="AlphaFoldDB" id="A0AA97ELK2"/>
<keyword evidence="5" id="KW-1185">Reference proteome</keyword>
<dbReference type="GO" id="GO:0020037">
    <property type="term" value="F:heme binding"/>
    <property type="evidence" value="ECO:0007669"/>
    <property type="project" value="InterPro"/>
</dbReference>
<feature type="transmembrane region" description="Helical" evidence="1">
    <location>
        <begin position="136"/>
        <end position="157"/>
    </location>
</feature>
<feature type="transmembrane region" description="Helical" evidence="1">
    <location>
        <begin position="106"/>
        <end position="124"/>
    </location>
</feature>
<keyword evidence="1" id="KW-1133">Transmembrane helix</keyword>